<dbReference type="PANTHER" id="PTHR46382:SF1">
    <property type="entry name" value="PHOSPHATIDATE CYTIDYLYLTRANSFERASE"/>
    <property type="match status" value="1"/>
</dbReference>
<keyword evidence="21" id="KW-1185">Reference proteome</keyword>
<dbReference type="GO" id="GO:0004605">
    <property type="term" value="F:phosphatidate cytidylyltransferase activity"/>
    <property type="evidence" value="ECO:0007669"/>
    <property type="project" value="UniProtKB-EC"/>
</dbReference>
<comment type="pathway">
    <text evidence="3 18">Phospholipid metabolism; CDP-diacylglycerol biosynthesis; CDP-diacylglycerol from sn-glycerol 3-phosphate: step 3/3.</text>
</comment>
<evidence type="ECO:0000256" key="12">
    <source>
        <dbReference type="ARBA" id="ARBA00022695"/>
    </source>
</evidence>
<dbReference type="Pfam" id="PF01148">
    <property type="entry name" value="CTP_transf_1"/>
    <property type="match status" value="1"/>
</dbReference>
<comment type="pathway">
    <text evidence="4">Lipid metabolism.</text>
</comment>
<feature type="transmembrane region" description="Helical" evidence="19">
    <location>
        <begin position="164"/>
        <end position="183"/>
    </location>
</feature>
<feature type="transmembrane region" description="Helical" evidence="19">
    <location>
        <begin position="204"/>
        <end position="222"/>
    </location>
</feature>
<feature type="transmembrane region" description="Helical" evidence="19">
    <location>
        <begin position="136"/>
        <end position="158"/>
    </location>
</feature>
<evidence type="ECO:0000256" key="18">
    <source>
        <dbReference type="RuleBase" id="RU003938"/>
    </source>
</evidence>
<dbReference type="Proteomes" id="UP000704762">
    <property type="component" value="Unassembled WGS sequence"/>
</dbReference>
<evidence type="ECO:0000256" key="16">
    <source>
        <dbReference type="ARBA" id="ARBA00023209"/>
    </source>
</evidence>
<keyword evidence="8" id="KW-1003">Cell membrane</keyword>
<comment type="caution">
    <text evidence="20">The sequence shown here is derived from an EMBL/GenBank/DDBJ whole genome shotgun (WGS) entry which is preliminary data.</text>
</comment>
<sequence>MTDTPPAEVPSTAPVQRHGRAGRNLPVAIAVGVGLGAYVVLTLLFFNWGFVALVALALCLGSVELYQALQRQGMKAAIVPILIGTIAIVIGSYFAGQQEPVVFATNSILLASLALTVLACLLWRMPQGAQGFVKDAAASLMIIGYVPLLGSFSALLLAGENGTVRVVTFLLVVVMGDTGGYVLGVLFGKHPMAPRISPKKSWEGLAGSFLFGVVAGVLMAIYGLHVPFWVGLILGVSLVAVGTCGDLVESMIKRDMGIKDMSSFIPGHGGVMDRLDSLLIAAPVAWLIMYVLVPGG</sequence>
<feature type="transmembrane region" description="Helical" evidence="19">
    <location>
        <begin position="275"/>
        <end position="293"/>
    </location>
</feature>
<accession>A0ABS2RMS2</accession>
<evidence type="ECO:0000256" key="17">
    <source>
        <dbReference type="ARBA" id="ARBA00023264"/>
    </source>
</evidence>
<gene>
    <name evidence="20" type="ORF">JOE57_003227</name>
</gene>
<evidence type="ECO:0000256" key="5">
    <source>
        <dbReference type="ARBA" id="ARBA00010185"/>
    </source>
</evidence>
<dbReference type="EMBL" id="JAFBCF010000001">
    <property type="protein sequence ID" value="MBM7800306.1"/>
    <property type="molecule type" value="Genomic_DNA"/>
</dbReference>
<keyword evidence="15 19" id="KW-0472">Membrane</keyword>
<evidence type="ECO:0000256" key="8">
    <source>
        <dbReference type="ARBA" id="ARBA00022475"/>
    </source>
</evidence>
<keyword evidence="17" id="KW-1208">Phospholipid metabolism</keyword>
<evidence type="ECO:0000256" key="3">
    <source>
        <dbReference type="ARBA" id="ARBA00005119"/>
    </source>
</evidence>
<evidence type="ECO:0000256" key="13">
    <source>
        <dbReference type="ARBA" id="ARBA00022989"/>
    </source>
</evidence>
<evidence type="ECO:0000256" key="11">
    <source>
        <dbReference type="ARBA" id="ARBA00022692"/>
    </source>
</evidence>
<evidence type="ECO:0000256" key="7">
    <source>
        <dbReference type="ARBA" id="ARBA00019373"/>
    </source>
</evidence>
<keyword evidence="14" id="KW-0443">Lipid metabolism</keyword>
<evidence type="ECO:0000256" key="15">
    <source>
        <dbReference type="ARBA" id="ARBA00023136"/>
    </source>
</evidence>
<dbReference type="PANTHER" id="PTHR46382">
    <property type="entry name" value="PHOSPHATIDATE CYTIDYLYLTRANSFERASE"/>
    <property type="match status" value="1"/>
</dbReference>
<keyword evidence="10 18" id="KW-0808">Transferase</keyword>
<evidence type="ECO:0000313" key="20">
    <source>
        <dbReference type="EMBL" id="MBM7800306.1"/>
    </source>
</evidence>
<keyword evidence="12 18" id="KW-0548">Nucleotidyltransferase</keyword>
<reference evidence="20 21" key="1">
    <citation type="submission" date="2021-01" db="EMBL/GenBank/DDBJ databases">
        <title>Sequencing the genomes of 1000 actinobacteria strains.</title>
        <authorList>
            <person name="Klenk H.-P."/>
        </authorList>
    </citation>
    <scope>NUCLEOTIDE SEQUENCE [LARGE SCALE GENOMIC DNA]</scope>
    <source>
        <strain evidence="20 21">DSM 18662</strain>
    </source>
</reference>
<feature type="transmembrane region" description="Helical" evidence="19">
    <location>
        <begin position="50"/>
        <end position="69"/>
    </location>
</feature>
<keyword evidence="16" id="KW-0594">Phospholipid biosynthesis</keyword>
<comment type="catalytic activity">
    <reaction evidence="1 18">
        <text>a 1,2-diacyl-sn-glycero-3-phosphate + CTP + H(+) = a CDP-1,2-diacyl-sn-glycerol + diphosphate</text>
        <dbReference type="Rhea" id="RHEA:16229"/>
        <dbReference type="ChEBI" id="CHEBI:15378"/>
        <dbReference type="ChEBI" id="CHEBI:33019"/>
        <dbReference type="ChEBI" id="CHEBI:37563"/>
        <dbReference type="ChEBI" id="CHEBI:58332"/>
        <dbReference type="ChEBI" id="CHEBI:58608"/>
        <dbReference type="EC" id="2.7.7.41"/>
    </reaction>
</comment>
<protein>
    <recommendedName>
        <fullName evidence="7 18">Phosphatidate cytidylyltransferase</fullName>
        <ecNumber evidence="6 18">2.7.7.41</ecNumber>
    </recommendedName>
</protein>
<organism evidence="20 21">
    <name type="scientific">Microlunatus panaciterrae</name>
    <dbReference type="NCBI Taxonomy" id="400768"/>
    <lineage>
        <taxon>Bacteria</taxon>
        <taxon>Bacillati</taxon>
        <taxon>Actinomycetota</taxon>
        <taxon>Actinomycetes</taxon>
        <taxon>Propionibacteriales</taxon>
        <taxon>Propionibacteriaceae</taxon>
        <taxon>Microlunatus</taxon>
    </lineage>
</organism>
<evidence type="ECO:0000256" key="19">
    <source>
        <dbReference type="SAM" id="Phobius"/>
    </source>
</evidence>
<comment type="subcellular location">
    <subcellularLocation>
        <location evidence="2">Cell membrane</location>
        <topology evidence="2">Multi-pass membrane protein</topology>
    </subcellularLocation>
</comment>
<name>A0ABS2RMS2_9ACTN</name>
<evidence type="ECO:0000256" key="1">
    <source>
        <dbReference type="ARBA" id="ARBA00001698"/>
    </source>
</evidence>
<dbReference type="EC" id="2.7.7.41" evidence="6 18"/>
<dbReference type="InterPro" id="IPR000374">
    <property type="entry name" value="PC_trans"/>
</dbReference>
<evidence type="ECO:0000256" key="14">
    <source>
        <dbReference type="ARBA" id="ARBA00023098"/>
    </source>
</evidence>
<keyword evidence="13 19" id="KW-1133">Transmembrane helix</keyword>
<dbReference type="PROSITE" id="PS01315">
    <property type="entry name" value="CDS"/>
    <property type="match status" value="1"/>
</dbReference>
<feature type="transmembrane region" description="Helical" evidence="19">
    <location>
        <begin position="76"/>
        <end position="95"/>
    </location>
</feature>
<feature type="transmembrane region" description="Helical" evidence="19">
    <location>
        <begin position="228"/>
        <end position="248"/>
    </location>
</feature>
<keyword evidence="11 18" id="KW-0812">Transmembrane</keyword>
<evidence type="ECO:0000256" key="10">
    <source>
        <dbReference type="ARBA" id="ARBA00022679"/>
    </source>
</evidence>
<feature type="transmembrane region" description="Helical" evidence="19">
    <location>
        <begin position="25"/>
        <end position="44"/>
    </location>
</feature>
<evidence type="ECO:0000256" key="2">
    <source>
        <dbReference type="ARBA" id="ARBA00004651"/>
    </source>
</evidence>
<evidence type="ECO:0000256" key="4">
    <source>
        <dbReference type="ARBA" id="ARBA00005189"/>
    </source>
</evidence>
<evidence type="ECO:0000256" key="6">
    <source>
        <dbReference type="ARBA" id="ARBA00012487"/>
    </source>
</evidence>
<keyword evidence="9" id="KW-0444">Lipid biosynthesis</keyword>
<proteinExistence type="inferred from homology"/>
<dbReference type="RefSeq" id="WP_204919593.1">
    <property type="nucleotide sequence ID" value="NZ_BAAAQP010000003.1"/>
</dbReference>
<evidence type="ECO:0000313" key="21">
    <source>
        <dbReference type="Proteomes" id="UP000704762"/>
    </source>
</evidence>
<feature type="transmembrane region" description="Helical" evidence="19">
    <location>
        <begin position="101"/>
        <end position="124"/>
    </location>
</feature>
<comment type="similarity">
    <text evidence="5 18">Belongs to the CDS family.</text>
</comment>
<evidence type="ECO:0000256" key="9">
    <source>
        <dbReference type="ARBA" id="ARBA00022516"/>
    </source>
</evidence>